<feature type="transmembrane region" description="Helical" evidence="1">
    <location>
        <begin position="74"/>
        <end position="91"/>
    </location>
</feature>
<proteinExistence type="predicted"/>
<protein>
    <recommendedName>
        <fullName evidence="2">PDZ domain-containing protein</fullName>
    </recommendedName>
</protein>
<feature type="transmembrane region" description="Helical" evidence="1">
    <location>
        <begin position="240"/>
        <end position="273"/>
    </location>
</feature>
<sequence>MLFLKLVATYLVEPLFLLGLVASYILYLTRIKRERHFFRIAVNRDFYELRHFLKHGLLLGISGSIVTLGLGLTLGWQVVVIYQALACLALVAGIQANLAFLALLLTGLLAGGVAYLNPSWWSFDKIVPSQLTGVMLLVVLYLAFKLVLLRAQKFDWFSPQIKAGKRGRRIATYFWREVSVIPLVVLVPGSWLKVSGAWPVLTIGHQSYSLFIMPFLIAVSVKLAKQVPTMALGLYRKQTWLLLGLASGLTVVSYFYPSASLVGFGSLALLWLYQAYRRKQADLRADFWYVETNQGVRVVAVKPKTPAAKMKLVPGDIIIECNQQLVNSEAELYQALQANSAYCKLRVRGFNGELRLAESAIYAGAPHEIGLILFH</sequence>
<keyword evidence="1" id="KW-0472">Membrane</keyword>
<keyword evidence="1" id="KW-0812">Transmembrane</keyword>
<dbReference type="OrthoDB" id="198399at2"/>
<dbReference type="PATRIC" id="fig|1423718.3.peg.506"/>
<feature type="transmembrane region" description="Helical" evidence="1">
    <location>
        <begin position="49"/>
        <end position="68"/>
    </location>
</feature>
<feature type="domain" description="PDZ" evidence="2">
    <location>
        <begin position="298"/>
        <end position="339"/>
    </location>
</feature>
<dbReference type="EMBL" id="AYYP01000061">
    <property type="protein sequence ID" value="KRM63452.1"/>
    <property type="molecule type" value="Genomic_DNA"/>
</dbReference>
<feature type="transmembrane region" description="Helical" evidence="1">
    <location>
        <begin position="6"/>
        <end position="28"/>
    </location>
</feature>
<feature type="transmembrane region" description="Helical" evidence="1">
    <location>
        <begin position="197"/>
        <end position="219"/>
    </location>
</feature>
<reference evidence="3 4" key="1">
    <citation type="journal article" date="2015" name="Genome Announc.">
        <title>Expanding the biotechnology potential of lactobacilli through comparative genomics of 213 strains and associated genera.</title>
        <authorList>
            <person name="Sun Z."/>
            <person name="Harris H.M."/>
            <person name="McCann A."/>
            <person name="Guo C."/>
            <person name="Argimon S."/>
            <person name="Zhang W."/>
            <person name="Yang X."/>
            <person name="Jeffery I.B."/>
            <person name="Cooney J.C."/>
            <person name="Kagawa T.F."/>
            <person name="Liu W."/>
            <person name="Song Y."/>
            <person name="Salvetti E."/>
            <person name="Wrobel A."/>
            <person name="Rasinkangas P."/>
            <person name="Parkhill J."/>
            <person name="Rea M.C."/>
            <person name="O'Sullivan O."/>
            <person name="Ritari J."/>
            <person name="Douillard F.P."/>
            <person name="Paul Ross R."/>
            <person name="Yang R."/>
            <person name="Briner A.E."/>
            <person name="Felis G.E."/>
            <person name="de Vos W.M."/>
            <person name="Barrangou R."/>
            <person name="Klaenhammer T.R."/>
            <person name="Caufield P.W."/>
            <person name="Cui Y."/>
            <person name="Zhang H."/>
            <person name="O'Toole P.W."/>
        </authorList>
    </citation>
    <scope>NUCLEOTIDE SEQUENCE [LARGE SCALE GENOMIC DNA]</scope>
    <source>
        <strain evidence="3 4">DSM 20509</strain>
    </source>
</reference>
<comment type="caution">
    <text evidence="3">The sequence shown here is derived from an EMBL/GenBank/DDBJ whole genome shotgun (WGS) entry which is preliminary data.</text>
</comment>
<accession>A0A0R2AKC8</accession>
<organism evidence="3 4">
    <name type="scientific">Ligilactobacillus agilis DSM 20509</name>
    <dbReference type="NCBI Taxonomy" id="1423718"/>
    <lineage>
        <taxon>Bacteria</taxon>
        <taxon>Bacillati</taxon>
        <taxon>Bacillota</taxon>
        <taxon>Bacilli</taxon>
        <taxon>Lactobacillales</taxon>
        <taxon>Lactobacillaceae</taxon>
        <taxon>Ligilactobacillus</taxon>
    </lineage>
</organism>
<feature type="transmembrane region" description="Helical" evidence="1">
    <location>
        <begin position="129"/>
        <end position="149"/>
    </location>
</feature>
<dbReference type="AlphaFoldDB" id="A0A0R2AKC8"/>
<name>A0A0R2AKC8_9LACO</name>
<evidence type="ECO:0000259" key="2">
    <source>
        <dbReference type="Pfam" id="PF17820"/>
    </source>
</evidence>
<dbReference type="InterPro" id="IPR041489">
    <property type="entry name" value="PDZ_6"/>
</dbReference>
<evidence type="ECO:0000313" key="4">
    <source>
        <dbReference type="Proteomes" id="UP000051008"/>
    </source>
</evidence>
<gene>
    <name evidence="3" type="ORF">FC14_GL000487</name>
</gene>
<dbReference type="SUPFAM" id="SSF50156">
    <property type="entry name" value="PDZ domain-like"/>
    <property type="match status" value="1"/>
</dbReference>
<keyword evidence="4" id="KW-1185">Reference proteome</keyword>
<dbReference type="RefSeq" id="WP_056977136.1">
    <property type="nucleotide sequence ID" value="NZ_AYYP01000061.1"/>
</dbReference>
<evidence type="ECO:0000256" key="1">
    <source>
        <dbReference type="SAM" id="Phobius"/>
    </source>
</evidence>
<feature type="transmembrane region" description="Helical" evidence="1">
    <location>
        <begin position="98"/>
        <end position="117"/>
    </location>
</feature>
<evidence type="ECO:0000313" key="3">
    <source>
        <dbReference type="EMBL" id="KRM63452.1"/>
    </source>
</evidence>
<dbReference type="Pfam" id="PF17820">
    <property type="entry name" value="PDZ_6"/>
    <property type="match status" value="1"/>
</dbReference>
<dbReference type="Gene3D" id="2.30.42.10">
    <property type="match status" value="1"/>
</dbReference>
<dbReference type="Proteomes" id="UP000051008">
    <property type="component" value="Unassembled WGS sequence"/>
</dbReference>
<dbReference type="InterPro" id="IPR036034">
    <property type="entry name" value="PDZ_sf"/>
</dbReference>
<feature type="transmembrane region" description="Helical" evidence="1">
    <location>
        <begin position="170"/>
        <end position="191"/>
    </location>
</feature>
<keyword evidence="1" id="KW-1133">Transmembrane helix</keyword>